<dbReference type="GO" id="GO:0005829">
    <property type="term" value="C:cytosol"/>
    <property type="evidence" value="ECO:0007669"/>
    <property type="project" value="TreeGrafter"/>
</dbReference>
<dbReference type="SMART" id="SM01391">
    <property type="entry name" value="Filament"/>
    <property type="match status" value="1"/>
</dbReference>
<evidence type="ECO:0000256" key="3">
    <source>
        <dbReference type="SAM" id="Coils"/>
    </source>
</evidence>
<dbReference type="Gene3D" id="1.20.5.170">
    <property type="match status" value="1"/>
</dbReference>
<evidence type="ECO:0000259" key="5">
    <source>
        <dbReference type="PROSITE" id="PS51842"/>
    </source>
</evidence>
<reference evidence="6" key="1">
    <citation type="submission" date="2025-08" db="UniProtKB">
        <authorList>
            <consortium name="Ensembl"/>
        </authorList>
    </citation>
    <scope>IDENTIFICATION</scope>
</reference>
<name>A0A8C6RGY7_NANGA</name>
<dbReference type="PROSITE" id="PS51842">
    <property type="entry name" value="IF_ROD_2"/>
    <property type="match status" value="1"/>
</dbReference>
<feature type="coiled-coil region" evidence="3">
    <location>
        <begin position="142"/>
        <end position="169"/>
    </location>
</feature>
<keyword evidence="1" id="KW-0403">Intermediate filament</keyword>
<sequence>MASPEPLRGGDGAGEPGPKEAKTLNPESTLSLEGTVNLDDILYLGDSVDFEETLYGEEPGKPEETLYIEELRQPEEALDVEEPEEALGVEEPVSLEETLSVQEPVKSDEVQFVEQPVKPSESPKKSIPPSPNTEEDLSMEDLERLEGRFQECVQAVAQLEEERDQLIHELVLLREPALQEVQQVHQDILAAYKLHAQAELERDGLREEIQLVKQKLFKVTKECVAFQYQLECRQHDVAQFADCREALTTRAAQLSGELGQLREAYQKQKEQLQQQLQAPPSQSDGHLLQESRRLSTQFENLMAESRQGLEDEYEPQLLRLLEKKEAGTKALQKTQAEIQEMKEALRPLQAEARQLHLQNRNLEDQMTLVRQKRDEEVQQYREQLEEMEERQRQLRSGVQLQQQKNKEMERLRISLAEELSTYKAMLPKSLEQADAPTSQAGGTETQSQGDLCGICPLLLLS</sequence>
<dbReference type="Ensembl" id="ENSNGAT00000023295.1">
    <property type="protein sequence ID" value="ENSNGAP00000017662.1"/>
    <property type="gene ID" value="ENSNGAG00000018012.1"/>
</dbReference>
<feature type="coiled-coil region" evidence="3">
    <location>
        <begin position="324"/>
        <end position="418"/>
    </location>
</feature>
<reference evidence="6" key="2">
    <citation type="submission" date="2025-09" db="UniProtKB">
        <authorList>
            <consortium name="Ensembl"/>
        </authorList>
    </citation>
    <scope>IDENTIFICATION</scope>
</reference>
<feature type="compositionally biased region" description="Acidic residues" evidence="4">
    <location>
        <begin position="76"/>
        <end position="88"/>
    </location>
</feature>
<evidence type="ECO:0000313" key="6">
    <source>
        <dbReference type="Ensembl" id="ENSNGAP00000017662.1"/>
    </source>
</evidence>
<feature type="domain" description="IF rod" evidence="5">
    <location>
        <begin position="138"/>
        <end position="433"/>
    </location>
</feature>
<accession>A0A8C6RGY7</accession>
<feature type="coiled-coil region" evidence="3">
    <location>
        <begin position="244"/>
        <end position="278"/>
    </location>
</feature>
<organism evidence="6 7">
    <name type="scientific">Nannospalax galili</name>
    <name type="common">Northern Israeli blind subterranean mole rat</name>
    <name type="synonym">Spalax galili</name>
    <dbReference type="NCBI Taxonomy" id="1026970"/>
    <lineage>
        <taxon>Eukaryota</taxon>
        <taxon>Metazoa</taxon>
        <taxon>Chordata</taxon>
        <taxon>Craniata</taxon>
        <taxon>Vertebrata</taxon>
        <taxon>Euteleostomi</taxon>
        <taxon>Mammalia</taxon>
        <taxon>Eutheria</taxon>
        <taxon>Euarchontoglires</taxon>
        <taxon>Glires</taxon>
        <taxon>Rodentia</taxon>
        <taxon>Myomorpha</taxon>
        <taxon>Muroidea</taxon>
        <taxon>Spalacidae</taxon>
        <taxon>Spalacinae</taxon>
        <taxon>Nannospalax</taxon>
    </lineage>
</organism>
<dbReference type="GO" id="GO:0031594">
    <property type="term" value="C:neuromuscular junction"/>
    <property type="evidence" value="ECO:0007669"/>
    <property type="project" value="TreeGrafter"/>
</dbReference>
<proteinExistence type="predicted"/>
<feature type="region of interest" description="Disordered" evidence="4">
    <location>
        <begin position="72"/>
        <end position="136"/>
    </location>
</feature>
<dbReference type="Pfam" id="PF00038">
    <property type="entry name" value="Filament"/>
    <property type="match status" value="1"/>
</dbReference>
<dbReference type="GO" id="GO:0030018">
    <property type="term" value="C:Z disc"/>
    <property type="evidence" value="ECO:0007669"/>
    <property type="project" value="TreeGrafter"/>
</dbReference>
<feature type="region of interest" description="Disordered" evidence="4">
    <location>
        <begin position="1"/>
        <end position="32"/>
    </location>
</feature>
<dbReference type="AlphaFoldDB" id="A0A8C6RGY7"/>
<dbReference type="GO" id="GO:0005882">
    <property type="term" value="C:intermediate filament"/>
    <property type="evidence" value="ECO:0007669"/>
    <property type="project" value="UniProtKB-KW"/>
</dbReference>
<evidence type="ECO:0000313" key="7">
    <source>
        <dbReference type="Proteomes" id="UP000694381"/>
    </source>
</evidence>
<dbReference type="PANTHER" id="PTHR47147:SF1">
    <property type="entry name" value="SYNCOILIN"/>
    <property type="match status" value="1"/>
</dbReference>
<dbReference type="Proteomes" id="UP000694381">
    <property type="component" value="Unassembled WGS sequence"/>
</dbReference>
<keyword evidence="7" id="KW-1185">Reference proteome</keyword>
<dbReference type="PANTHER" id="PTHR47147">
    <property type="entry name" value="SYNCOILIN"/>
    <property type="match status" value="1"/>
</dbReference>
<dbReference type="GO" id="GO:0042383">
    <property type="term" value="C:sarcolemma"/>
    <property type="evidence" value="ECO:0007669"/>
    <property type="project" value="TreeGrafter"/>
</dbReference>
<dbReference type="InterPro" id="IPR027702">
    <property type="entry name" value="Syncoilin"/>
</dbReference>
<dbReference type="GeneTree" id="ENSGT00390000018108"/>
<gene>
    <name evidence="6" type="primary">Sync</name>
</gene>
<protein>
    <submittedName>
        <fullName evidence="6">Syncoilin</fullName>
    </submittedName>
</protein>
<keyword evidence="2 3" id="KW-0175">Coiled coil</keyword>
<dbReference type="InterPro" id="IPR039008">
    <property type="entry name" value="IF_rod_dom"/>
</dbReference>
<evidence type="ECO:0000256" key="2">
    <source>
        <dbReference type="ARBA" id="ARBA00023054"/>
    </source>
</evidence>
<evidence type="ECO:0000256" key="4">
    <source>
        <dbReference type="SAM" id="MobiDB-lite"/>
    </source>
</evidence>
<evidence type="ECO:0000256" key="1">
    <source>
        <dbReference type="ARBA" id="ARBA00022754"/>
    </source>
</evidence>
<dbReference type="GO" id="GO:0045103">
    <property type="term" value="P:intermediate filament-based process"/>
    <property type="evidence" value="ECO:0007669"/>
    <property type="project" value="TreeGrafter"/>
</dbReference>